<proteinExistence type="predicted"/>
<organism evidence="2 3">
    <name type="scientific">Arsenicicoccus piscis</name>
    <dbReference type="NCBI Taxonomy" id="673954"/>
    <lineage>
        <taxon>Bacteria</taxon>
        <taxon>Bacillati</taxon>
        <taxon>Actinomycetota</taxon>
        <taxon>Actinomycetes</taxon>
        <taxon>Micrococcales</taxon>
        <taxon>Intrasporangiaceae</taxon>
        <taxon>Arsenicicoccus</taxon>
    </lineage>
</organism>
<dbReference type="InterPro" id="IPR021299">
    <property type="entry name" value="DUF2871"/>
</dbReference>
<dbReference type="EMBL" id="BSUJ01000001">
    <property type="protein sequence ID" value="GMA21561.1"/>
    <property type="molecule type" value="Genomic_DNA"/>
</dbReference>
<name>A0ABQ6HT26_9MICO</name>
<gene>
    <name evidence="2" type="ORF">GCM10025862_35820</name>
</gene>
<dbReference type="Pfam" id="PF11070">
    <property type="entry name" value="DUF2871"/>
    <property type="match status" value="1"/>
</dbReference>
<feature type="transmembrane region" description="Helical" evidence="1">
    <location>
        <begin position="106"/>
        <end position="128"/>
    </location>
</feature>
<sequence length="152" mass="16464">MLTRLYWMAVAYTTLGLLAGLGYRELTKAHDFTGKTQLSVLHTHLLALGLLMALILLALEHTLRLSRDNRFWTAVVVYNVGVLLSSIMMTIIGTQQVLHAGWQTPASIAGIAGLGHITLTLGLVLLLMSLKKAVNRAEADRAETGELTAQGT</sequence>
<dbReference type="Proteomes" id="UP001157109">
    <property type="component" value="Unassembled WGS sequence"/>
</dbReference>
<keyword evidence="1" id="KW-0812">Transmembrane</keyword>
<feature type="transmembrane region" description="Helical" evidence="1">
    <location>
        <begin position="71"/>
        <end position="94"/>
    </location>
</feature>
<keyword evidence="3" id="KW-1185">Reference proteome</keyword>
<comment type="caution">
    <text evidence="2">The sequence shown here is derived from an EMBL/GenBank/DDBJ whole genome shotgun (WGS) entry which is preliminary data.</text>
</comment>
<accession>A0ABQ6HT26</accession>
<reference evidence="3" key="1">
    <citation type="journal article" date="2019" name="Int. J. Syst. Evol. Microbiol.">
        <title>The Global Catalogue of Microorganisms (GCM) 10K type strain sequencing project: providing services to taxonomists for standard genome sequencing and annotation.</title>
        <authorList>
            <consortium name="The Broad Institute Genomics Platform"/>
            <consortium name="The Broad Institute Genome Sequencing Center for Infectious Disease"/>
            <person name="Wu L."/>
            <person name="Ma J."/>
        </authorList>
    </citation>
    <scope>NUCLEOTIDE SEQUENCE [LARGE SCALE GENOMIC DNA]</scope>
    <source>
        <strain evidence="3">NBRC 105830</strain>
    </source>
</reference>
<dbReference type="RefSeq" id="WP_241443480.1">
    <property type="nucleotide sequence ID" value="NZ_BSUJ01000001.1"/>
</dbReference>
<evidence type="ECO:0000313" key="3">
    <source>
        <dbReference type="Proteomes" id="UP001157109"/>
    </source>
</evidence>
<keyword evidence="1" id="KW-0472">Membrane</keyword>
<keyword evidence="1" id="KW-1133">Transmembrane helix</keyword>
<protein>
    <submittedName>
        <fullName evidence="2">Membrane protein</fullName>
    </submittedName>
</protein>
<evidence type="ECO:0000313" key="2">
    <source>
        <dbReference type="EMBL" id="GMA21561.1"/>
    </source>
</evidence>
<feature type="transmembrane region" description="Helical" evidence="1">
    <location>
        <begin position="40"/>
        <end position="59"/>
    </location>
</feature>
<evidence type="ECO:0000256" key="1">
    <source>
        <dbReference type="SAM" id="Phobius"/>
    </source>
</evidence>